<sequence>MSNVWLEKATELKSALQVQALADYLKNNSQADIARMAGEGFAALPEREQASIITMVKVDTKDLPNMTSEDAKAVLSNCKVKVQLADMRWFEKAAELKSAIMDRALAEYLTNNSQAEIASAAGESFTAIPEREQASIISTLAADLESKLQGQPAP</sequence>
<accession>A0A2P0QFZ7</accession>
<dbReference type="AlphaFoldDB" id="A0A2P0QFZ7"/>
<organism evidence="1">
    <name type="scientific">Pseudomonas syringae pv. actinidiae</name>
    <dbReference type="NCBI Taxonomy" id="103796"/>
    <lineage>
        <taxon>Bacteria</taxon>
        <taxon>Pseudomonadati</taxon>
        <taxon>Pseudomonadota</taxon>
        <taxon>Gammaproteobacteria</taxon>
        <taxon>Pseudomonadales</taxon>
        <taxon>Pseudomonadaceae</taxon>
        <taxon>Pseudomonas</taxon>
        <taxon>Pseudomonas syringae</taxon>
    </lineage>
</organism>
<keyword evidence="1" id="KW-0614">Plasmid</keyword>
<dbReference type="EMBL" id="KX009064">
    <property type="protein sequence ID" value="ARO45315.1"/>
    <property type="molecule type" value="Genomic_DNA"/>
</dbReference>
<protein>
    <submittedName>
        <fullName evidence="1">Uncharacterized protein</fullName>
    </submittedName>
</protein>
<reference evidence="1" key="1">
    <citation type="submission" date="2016-03" db="EMBL/GenBank/DDBJ databases">
        <title>The evolution of Pseudomonas syringae pv. actinidiae in New Zealand.</title>
        <authorList>
            <person name="Taiaroa G."/>
            <person name="Poulter R.T.M."/>
            <person name="Lamont I."/>
            <person name="Stockwell P."/>
            <person name="Butler M.I."/>
        </authorList>
    </citation>
    <scope>NUCLEOTIDE SEQUENCE</scope>
    <source>
        <strain evidence="1">RT811</strain>
        <plasmid evidence="1">pPK_RT811</plasmid>
    </source>
</reference>
<dbReference type="RefSeq" id="WP_074321462.1">
    <property type="nucleotide sequence ID" value="NZ_KX009064.1"/>
</dbReference>
<geneLocation type="plasmid" evidence="1">
    <name>pPK_RT811</name>
</geneLocation>
<evidence type="ECO:0000313" key="1">
    <source>
        <dbReference type="EMBL" id="ARO45315.1"/>
    </source>
</evidence>
<proteinExistence type="predicted"/>
<name>A0A2P0QFZ7_PSESF</name>